<keyword evidence="2" id="KW-1185">Reference proteome</keyword>
<proteinExistence type="predicted"/>
<name>A0A1R4HDK4_9GAMM</name>
<dbReference type="AlphaFoldDB" id="A0A1R4HDK4"/>
<dbReference type="EMBL" id="FUKJ01000323">
    <property type="protein sequence ID" value="SJM94296.1"/>
    <property type="molecule type" value="Genomic_DNA"/>
</dbReference>
<gene>
    <name evidence="1" type="ORF">CRENPOLYSF2_390011</name>
</gene>
<dbReference type="RefSeq" id="WP_087147744.1">
    <property type="nucleotide sequence ID" value="NZ_FUKJ01000323.1"/>
</dbReference>
<evidence type="ECO:0000313" key="2">
    <source>
        <dbReference type="Proteomes" id="UP000195442"/>
    </source>
</evidence>
<dbReference type="OrthoDB" id="9255496at2"/>
<sequence length="386" mass="43169">MNTIITKAKVILGITLAFTLADTITNGVQANVIKQSPIIAKLQKIKQPLSKETDKWMKRWVGTNLDAPGFVYNELSGTTEIYLKIRKIDKTDLVNGYKAYGTFVTGHGSSNPDSEIAYFNLAAILGHDDVIRPAVSYTLGKKAAQSFKTLLEKELTITLPGDRRHDVRIPRLLGWLTKPPLIGGLKAKKHDSYAEYKSMADIPPGAGRGGPFKTNPIIKVLQASNPQPAAKKKVLLQTGYTGDLLQLAREYSNIMTLDVIFQQWDRYNNTNVGLAKDDANIAHFYMTDNGGADMKDDLADITRNLSYFSRYNRKTITKLKQLYMFLNNPARGFLGYKNAESFVVDLGLYSELKPAEYVRLLKRNLLLLLKNVAAVERKYGNQAYLP</sequence>
<dbReference type="Proteomes" id="UP000195442">
    <property type="component" value="Unassembled WGS sequence"/>
</dbReference>
<evidence type="ECO:0000313" key="1">
    <source>
        <dbReference type="EMBL" id="SJM94296.1"/>
    </source>
</evidence>
<accession>A0A1R4HDK4</accession>
<organism evidence="1 2">
    <name type="scientific">Crenothrix polyspora</name>
    <dbReference type="NCBI Taxonomy" id="360316"/>
    <lineage>
        <taxon>Bacteria</taxon>
        <taxon>Pseudomonadati</taxon>
        <taxon>Pseudomonadota</taxon>
        <taxon>Gammaproteobacteria</taxon>
        <taxon>Methylococcales</taxon>
        <taxon>Crenotrichaceae</taxon>
        <taxon>Crenothrix</taxon>
    </lineage>
</organism>
<reference evidence="2" key="1">
    <citation type="submission" date="2017-02" db="EMBL/GenBank/DDBJ databases">
        <authorList>
            <person name="Daims H."/>
        </authorList>
    </citation>
    <scope>NUCLEOTIDE SEQUENCE [LARGE SCALE GENOMIC DNA]</scope>
</reference>
<protein>
    <submittedName>
        <fullName evidence="1">Uncharacterized protein</fullName>
    </submittedName>
</protein>